<dbReference type="PANTHER" id="PTHR24394:SF29">
    <property type="entry name" value="MYONEURIN"/>
    <property type="match status" value="1"/>
</dbReference>
<gene>
    <name evidence="11" type="ORF">TBRA_LOCUS15166</name>
</gene>
<evidence type="ECO:0000313" key="12">
    <source>
        <dbReference type="Proteomes" id="UP000479190"/>
    </source>
</evidence>
<dbReference type="InterPro" id="IPR013087">
    <property type="entry name" value="Znf_C2H2_type"/>
</dbReference>
<evidence type="ECO:0000256" key="9">
    <source>
        <dbReference type="PROSITE-ProRule" id="PRU00042"/>
    </source>
</evidence>
<evidence type="ECO:0000256" key="4">
    <source>
        <dbReference type="ARBA" id="ARBA00022771"/>
    </source>
</evidence>
<dbReference type="PROSITE" id="PS00028">
    <property type="entry name" value="ZINC_FINGER_C2H2_1"/>
    <property type="match status" value="2"/>
</dbReference>
<dbReference type="Gene3D" id="3.30.160.60">
    <property type="entry name" value="Classic Zinc Finger"/>
    <property type="match status" value="2"/>
</dbReference>
<proteinExistence type="predicted"/>
<dbReference type="Proteomes" id="UP000479190">
    <property type="component" value="Unassembled WGS sequence"/>
</dbReference>
<dbReference type="Pfam" id="PF00096">
    <property type="entry name" value="zf-C2H2"/>
    <property type="match status" value="2"/>
</dbReference>
<feature type="domain" description="C2H2-type" evidence="10">
    <location>
        <begin position="43"/>
        <end position="72"/>
    </location>
</feature>
<evidence type="ECO:0000313" key="11">
    <source>
        <dbReference type="EMBL" id="CAB0043578.1"/>
    </source>
</evidence>
<organism evidence="11 12">
    <name type="scientific">Trichogramma brassicae</name>
    <dbReference type="NCBI Taxonomy" id="86971"/>
    <lineage>
        <taxon>Eukaryota</taxon>
        <taxon>Metazoa</taxon>
        <taxon>Ecdysozoa</taxon>
        <taxon>Arthropoda</taxon>
        <taxon>Hexapoda</taxon>
        <taxon>Insecta</taxon>
        <taxon>Pterygota</taxon>
        <taxon>Neoptera</taxon>
        <taxon>Endopterygota</taxon>
        <taxon>Hymenoptera</taxon>
        <taxon>Apocrita</taxon>
        <taxon>Proctotrupomorpha</taxon>
        <taxon>Chalcidoidea</taxon>
        <taxon>Trichogrammatidae</taxon>
        <taxon>Trichogramma</taxon>
    </lineage>
</organism>
<dbReference type="OrthoDB" id="6077919at2759"/>
<keyword evidence="3" id="KW-0677">Repeat</keyword>
<keyword evidence="2" id="KW-0479">Metal-binding</keyword>
<reference evidence="11 12" key="1">
    <citation type="submission" date="2020-02" db="EMBL/GenBank/DDBJ databases">
        <authorList>
            <person name="Ferguson B K."/>
        </authorList>
    </citation>
    <scope>NUCLEOTIDE SEQUENCE [LARGE SCALE GENOMIC DNA]</scope>
</reference>
<dbReference type="AlphaFoldDB" id="A0A6H5J0G0"/>
<keyword evidence="7" id="KW-0804">Transcription</keyword>
<evidence type="ECO:0000256" key="2">
    <source>
        <dbReference type="ARBA" id="ARBA00022723"/>
    </source>
</evidence>
<keyword evidence="8" id="KW-0539">Nucleus</keyword>
<protein>
    <recommendedName>
        <fullName evidence="10">C2H2-type domain-containing protein</fullName>
    </recommendedName>
</protein>
<keyword evidence="6" id="KW-0805">Transcription regulation</keyword>
<dbReference type="EMBL" id="CADCXV010001332">
    <property type="protein sequence ID" value="CAB0043578.1"/>
    <property type="molecule type" value="Genomic_DNA"/>
</dbReference>
<dbReference type="GO" id="GO:0005634">
    <property type="term" value="C:nucleus"/>
    <property type="evidence" value="ECO:0007669"/>
    <property type="project" value="UniProtKB-SubCell"/>
</dbReference>
<dbReference type="SMART" id="SM00355">
    <property type="entry name" value="ZnF_C2H2"/>
    <property type="match status" value="2"/>
</dbReference>
<keyword evidence="4 9" id="KW-0863">Zinc-finger</keyword>
<evidence type="ECO:0000256" key="8">
    <source>
        <dbReference type="ARBA" id="ARBA00023242"/>
    </source>
</evidence>
<keyword evidence="12" id="KW-1185">Reference proteome</keyword>
<evidence type="ECO:0000256" key="5">
    <source>
        <dbReference type="ARBA" id="ARBA00022833"/>
    </source>
</evidence>
<keyword evidence="5" id="KW-0862">Zinc</keyword>
<dbReference type="PROSITE" id="PS50157">
    <property type="entry name" value="ZINC_FINGER_C2H2_2"/>
    <property type="match status" value="2"/>
</dbReference>
<dbReference type="SUPFAM" id="SSF57667">
    <property type="entry name" value="beta-beta-alpha zinc fingers"/>
    <property type="match status" value="1"/>
</dbReference>
<dbReference type="InterPro" id="IPR036236">
    <property type="entry name" value="Znf_C2H2_sf"/>
</dbReference>
<evidence type="ECO:0000256" key="1">
    <source>
        <dbReference type="ARBA" id="ARBA00004123"/>
    </source>
</evidence>
<dbReference type="GO" id="GO:0000981">
    <property type="term" value="F:DNA-binding transcription factor activity, RNA polymerase II-specific"/>
    <property type="evidence" value="ECO:0007669"/>
    <property type="project" value="TreeGrafter"/>
</dbReference>
<dbReference type="GO" id="GO:0008270">
    <property type="term" value="F:zinc ion binding"/>
    <property type="evidence" value="ECO:0007669"/>
    <property type="project" value="UniProtKB-KW"/>
</dbReference>
<evidence type="ECO:0000256" key="3">
    <source>
        <dbReference type="ARBA" id="ARBA00022737"/>
    </source>
</evidence>
<evidence type="ECO:0000256" key="6">
    <source>
        <dbReference type="ARBA" id="ARBA00023015"/>
    </source>
</evidence>
<feature type="domain" description="C2H2-type" evidence="10">
    <location>
        <begin position="14"/>
        <end position="42"/>
    </location>
</feature>
<dbReference type="FunFam" id="3.30.160.60:FF:000012">
    <property type="entry name" value="RB-associated KRAB zinc finger protein-like"/>
    <property type="match status" value="1"/>
</dbReference>
<name>A0A6H5J0G0_9HYME</name>
<comment type="subcellular location">
    <subcellularLocation>
        <location evidence="1">Nucleus</location>
    </subcellularLocation>
</comment>
<dbReference type="PANTHER" id="PTHR24394">
    <property type="entry name" value="ZINC FINGER PROTEIN"/>
    <property type="match status" value="1"/>
</dbReference>
<evidence type="ECO:0000256" key="7">
    <source>
        <dbReference type="ARBA" id="ARBA00023163"/>
    </source>
</evidence>
<evidence type="ECO:0000259" key="10">
    <source>
        <dbReference type="PROSITE" id="PS50157"/>
    </source>
</evidence>
<sequence>MVHKKKVHEKRKEYVCGHCGKKFVRKPNLLLHQKTVHEGRKDFACDKCEKKFSQKGNLLSHHRTIMHATSAGRNSEVNQICRGTK</sequence>
<dbReference type="FunFam" id="3.30.160.60:FF:000145">
    <property type="entry name" value="Zinc finger protein 574"/>
    <property type="match status" value="1"/>
</dbReference>
<accession>A0A6H5J0G0</accession>